<reference evidence="3 4" key="1">
    <citation type="submission" date="2018-06" db="EMBL/GenBank/DDBJ databases">
        <title>Genomic Encyclopedia of Archaeal and Bacterial Type Strains, Phase II (KMG-II): from individual species to whole genera.</title>
        <authorList>
            <person name="Goeker M."/>
        </authorList>
    </citation>
    <scope>NUCLEOTIDE SEQUENCE [LARGE SCALE GENOMIC DNA]</scope>
    <source>
        <strain evidence="3 4">ATCC 29103</strain>
    </source>
</reference>
<dbReference type="PROSITE" id="PS51257">
    <property type="entry name" value="PROKAR_LIPOPROTEIN"/>
    <property type="match status" value="1"/>
</dbReference>
<name>A0A318U5C1_9BACT</name>
<feature type="region of interest" description="Disordered" evidence="1">
    <location>
        <begin position="36"/>
        <end position="92"/>
    </location>
</feature>
<dbReference type="RefSeq" id="WP_110858240.1">
    <property type="nucleotide sequence ID" value="NZ_LS991949.1"/>
</dbReference>
<keyword evidence="2" id="KW-0812">Transmembrane</keyword>
<protein>
    <recommendedName>
        <fullName evidence="5">Lipoprotein</fullName>
    </recommendedName>
</protein>
<feature type="compositionally biased region" description="Basic and acidic residues" evidence="1">
    <location>
        <begin position="57"/>
        <end position="72"/>
    </location>
</feature>
<feature type="transmembrane region" description="Helical" evidence="2">
    <location>
        <begin position="9"/>
        <end position="31"/>
    </location>
</feature>
<sequence length="184" mass="21495">MKEKKKKIWLWLGISSIVAIACGLAATFVILQQKSNKKDANKINQDNKKPNNPNENKNNEDSKISDDSKSEDQNNSVIDDKNQDEDQNIIETKNKKDVPWKEIFPEIKSSDYYEKLNYRNGQAWIDEEMIVYIIKDVLNRMLVIDGEVDYAYKQIDDQNLLITFKWNNDKQKSVVSYKISTNKL</sequence>
<keyword evidence="2" id="KW-1133">Transmembrane helix</keyword>
<organism evidence="3 4">
    <name type="scientific">Metamycoplasma alkalescens</name>
    <dbReference type="NCBI Taxonomy" id="45363"/>
    <lineage>
        <taxon>Bacteria</taxon>
        <taxon>Bacillati</taxon>
        <taxon>Mycoplasmatota</taxon>
        <taxon>Mycoplasmoidales</taxon>
        <taxon>Metamycoplasmataceae</taxon>
        <taxon>Metamycoplasma</taxon>
    </lineage>
</organism>
<dbReference type="EMBL" id="QKLP01000004">
    <property type="protein sequence ID" value="PYF43166.1"/>
    <property type="molecule type" value="Genomic_DNA"/>
</dbReference>
<evidence type="ECO:0000313" key="3">
    <source>
        <dbReference type="EMBL" id="PYF43166.1"/>
    </source>
</evidence>
<dbReference type="AlphaFoldDB" id="A0A318U5C1"/>
<feature type="compositionally biased region" description="Basic and acidic residues" evidence="1">
    <location>
        <begin position="36"/>
        <end position="49"/>
    </location>
</feature>
<evidence type="ECO:0000256" key="2">
    <source>
        <dbReference type="SAM" id="Phobius"/>
    </source>
</evidence>
<evidence type="ECO:0000313" key="4">
    <source>
        <dbReference type="Proteomes" id="UP000247715"/>
    </source>
</evidence>
<accession>A0A318U5C1</accession>
<keyword evidence="2" id="KW-0472">Membrane</keyword>
<evidence type="ECO:0000256" key="1">
    <source>
        <dbReference type="SAM" id="MobiDB-lite"/>
    </source>
</evidence>
<gene>
    <name evidence="3" type="ORF">BCF88_10433</name>
</gene>
<dbReference type="Proteomes" id="UP000247715">
    <property type="component" value="Unassembled WGS sequence"/>
</dbReference>
<dbReference type="NCBIfam" id="NF045957">
    <property type="entry name" value="MHO_1590_dom"/>
    <property type="match status" value="1"/>
</dbReference>
<proteinExistence type="predicted"/>
<evidence type="ECO:0008006" key="5">
    <source>
        <dbReference type="Google" id="ProtNLM"/>
    </source>
</evidence>
<comment type="caution">
    <text evidence="3">The sequence shown here is derived from an EMBL/GenBank/DDBJ whole genome shotgun (WGS) entry which is preliminary data.</text>
</comment>